<name>A0AA40ETU8_9PEZI</name>
<reference evidence="1" key="1">
    <citation type="submission" date="2023-06" db="EMBL/GenBank/DDBJ databases">
        <title>Genome-scale phylogeny and comparative genomics of the fungal order Sordariales.</title>
        <authorList>
            <consortium name="Lawrence Berkeley National Laboratory"/>
            <person name="Hensen N."/>
            <person name="Bonometti L."/>
            <person name="Westerberg I."/>
            <person name="Brannstrom I.O."/>
            <person name="Guillou S."/>
            <person name="Cros-Aarteil S."/>
            <person name="Calhoun S."/>
            <person name="Haridas S."/>
            <person name="Kuo A."/>
            <person name="Mondo S."/>
            <person name="Pangilinan J."/>
            <person name="Riley R."/>
            <person name="Labutti K."/>
            <person name="Andreopoulos B."/>
            <person name="Lipzen A."/>
            <person name="Chen C."/>
            <person name="Yanf M."/>
            <person name="Daum C."/>
            <person name="Ng V."/>
            <person name="Clum A."/>
            <person name="Steindorff A."/>
            <person name="Ohm R."/>
            <person name="Martin F."/>
            <person name="Silar P."/>
            <person name="Natvig D."/>
            <person name="Lalanne C."/>
            <person name="Gautier V."/>
            <person name="Ament-Velasquez S.L."/>
            <person name="Kruys A."/>
            <person name="Hutchinson M.I."/>
            <person name="Powell A.J."/>
            <person name="Barry K."/>
            <person name="Miller A.N."/>
            <person name="Grigoriev I.V."/>
            <person name="Debuchy R."/>
            <person name="Gladieux P."/>
            <person name="Thoren M.H."/>
            <person name="Johannesson H."/>
        </authorList>
    </citation>
    <scope>NUCLEOTIDE SEQUENCE</scope>
    <source>
        <strain evidence="1">CBS 540.89</strain>
    </source>
</reference>
<dbReference type="EMBL" id="JAUKTV010000002">
    <property type="protein sequence ID" value="KAK0745280.1"/>
    <property type="molecule type" value="Genomic_DNA"/>
</dbReference>
<gene>
    <name evidence="1" type="ORF">B0T21DRAFT_100446</name>
</gene>
<keyword evidence="2" id="KW-1185">Reference proteome</keyword>
<evidence type="ECO:0000313" key="1">
    <source>
        <dbReference type="EMBL" id="KAK0745280.1"/>
    </source>
</evidence>
<proteinExistence type="predicted"/>
<sequence length="82" mass="9171">MHLPLYIPSISSLSLTPISMTLPCLVLSYEEMSRIILVSFSYCWHSPRAMFRLVLGGWMTAHRWPFSSAPEGKVSALCILAA</sequence>
<dbReference type="Proteomes" id="UP001172159">
    <property type="component" value="Unassembled WGS sequence"/>
</dbReference>
<organism evidence="1 2">
    <name type="scientific">Apiosordaria backusii</name>
    <dbReference type="NCBI Taxonomy" id="314023"/>
    <lineage>
        <taxon>Eukaryota</taxon>
        <taxon>Fungi</taxon>
        <taxon>Dikarya</taxon>
        <taxon>Ascomycota</taxon>
        <taxon>Pezizomycotina</taxon>
        <taxon>Sordariomycetes</taxon>
        <taxon>Sordariomycetidae</taxon>
        <taxon>Sordariales</taxon>
        <taxon>Lasiosphaeriaceae</taxon>
        <taxon>Apiosordaria</taxon>
    </lineage>
</organism>
<dbReference type="AlphaFoldDB" id="A0AA40ETU8"/>
<evidence type="ECO:0000313" key="2">
    <source>
        <dbReference type="Proteomes" id="UP001172159"/>
    </source>
</evidence>
<accession>A0AA40ETU8</accession>
<comment type="caution">
    <text evidence="1">The sequence shown here is derived from an EMBL/GenBank/DDBJ whole genome shotgun (WGS) entry which is preliminary data.</text>
</comment>
<protein>
    <submittedName>
        <fullName evidence="1">Uncharacterized protein</fullName>
    </submittedName>
</protein>